<dbReference type="OrthoDB" id="5740183at2"/>
<evidence type="ECO:0000313" key="1">
    <source>
        <dbReference type="EMBL" id="SEQ70053.1"/>
    </source>
</evidence>
<dbReference type="STRING" id="355243.SAMN03080615_02456"/>
<evidence type="ECO:0000313" key="2">
    <source>
        <dbReference type="Proteomes" id="UP000198749"/>
    </source>
</evidence>
<proteinExistence type="predicted"/>
<reference evidence="2" key="1">
    <citation type="submission" date="2016-10" db="EMBL/GenBank/DDBJ databases">
        <authorList>
            <person name="Varghese N."/>
            <person name="Submissions S."/>
        </authorList>
    </citation>
    <scope>NUCLEOTIDE SEQUENCE [LARGE SCALE GENOMIC DNA]</scope>
    <source>
        <strain evidence="2">DSM 18887</strain>
    </source>
</reference>
<accession>A0A1H9I662</accession>
<gene>
    <name evidence="1" type="ORF">SAMN03080615_02456</name>
</gene>
<organism evidence="1 2">
    <name type="scientific">Amphritea atlantica</name>
    <dbReference type="NCBI Taxonomy" id="355243"/>
    <lineage>
        <taxon>Bacteria</taxon>
        <taxon>Pseudomonadati</taxon>
        <taxon>Pseudomonadota</taxon>
        <taxon>Gammaproteobacteria</taxon>
        <taxon>Oceanospirillales</taxon>
        <taxon>Oceanospirillaceae</taxon>
        <taxon>Amphritea</taxon>
    </lineage>
</organism>
<keyword evidence="2" id="KW-1185">Reference proteome</keyword>
<protein>
    <submittedName>
        <fullName evidence="1">Uncharacterized protein</fullName>
    </submittedName>
</protein>
<dbReference type="AlphaFoldDB" id="A0A1H9I662"/>
<sequence length="84" mass="9658">MIIFAVTKEGFQELEPVIKTGKYSVWVGGNVLSESELDRYREMDIDLTNFSYEIDPANDEELDGALATIAEHHPEERVWLECRP</sequence>
<dbReference type="EMBL" id="FOGB01000006">
    <property type="protein sequence ID" value="SEQ70053.1"/>
    <property type="molecule type" value="Genomic_DNA"/>
</dbReference>
<dbReference type="Proteomes" id="UP000198749">
    <property type="component" value="Unassembled WGS sequence"/>
</dbReference>
<dbReference type="RefSeq" id="WP_091358503.1">
    <property type="nucleotide sequence ID" value="NZ_AP025284.1"/>
</dbReference>
<name>A0A1H9I662_9GAMM</name>